<feature type="domain" description="DUF6777" evidence="2">
    <location>
        <begin position="80"/>
        <end position="241"/>
    </location>
</feature>
<feature type="compositionally biased region" description="Low complexity" evidence="1">
    <location>
        <begin position="325"/>
        <end position="352"/>
    </location>
</feature>
<organism evidence="3 4">
    <name type="scientific">Streptomyces cirratus</name>
    <dbReference type="NCBI Taxonomy" id="68187"/>
    <lineage>
        <taxon>Bacteria</taxon>
        <taxon>Bacillati</taxon>
        <taxon>Actinomycetota</taxon>
        <taxon>Actinomycetes</taxon>
        <taxon>Kitasatosporales</taxon>
        <taxon>Streptomycetaceae</taxon>
        <taxon>Streptomyces</taxon>
    </lineage>
</organism>
<evidence type="ECO:0000256" key="1">
    <source>
        <dbReference type="SAM" id="MobiDB-lite"/>
    </source>
</evidence>
<dbReference type="Pfam" id="PF20568">
    <property type="entry name" value="DUF6777"/>
    <property type="match status" value="1"/>
</dbReference>
<feature type="compositionally biased region" description="Basic and acidic residues" evidence="1">
    <location>
        <begin position="238"/>
        <end position="251"/>
    </location>
</feature>
<dbReference type="Proteomes" id="UP000642673">
    <property type="component" value="Unassembled WGS sequence"/>
</dbReference>
<evidence type="ECO:0000259" key="2">
    <source>
        <dbReference type="Pfam" id="PF20568"/>
    </source>
</evidence>
<feature type="compositionally biased region" description="Low complexity" evidence="1">
    <location>
        <begin position="59"/>
        <end position="80"/>
    </location>
</feature>
<comment type="caution">
    <text evidence="3">The sequence shown here is derived from an EMBL/GenBank/DDBJ whole genome shotgun (WGS) entry which is preliminary data.</text>
</comment>
<name>A0ABQ3EVD0_9ACTN</name>
<evidence type="ECO:0000313" key="3">
    <source>
        <dbReference type="EMBL" id="GHB53750.1"/>
    </source>
</evidence>
<reference evidence="4" key="1">
    <citation type="journal article" date="2019" name="Int. J. Syst. Evol. Microbiol.">
        <title>The Global Catalogue of Microorganisms (GCM) 10K type strain sequencing project: providing services to taxonomists for standard genome sequencing and annotation.</title>
        <authorList>
            <consortium name="The Broad Institute Genomics Platform"/>
            <consortium name="The Broad Institute Genome Sequencing Center for Infectious Disease"/>
            <person name="Wu L."/>
            <person name="Ma J."/>
        </authorList>
    </citation>
    <scope>NUCLEOTIDE SEQUENCE [LARGE SCALE GENOMIC DNA]</scope>
    <source>
        <strain evidence="4">JCM 4738</strain>
    </source>
</reference>
<feature type="compositionally biased region" description="Pro residues" evidence="1">
    <location>
        <begin position="353"/>
        <end position="362"/>
    </location>
</feature>
<proteinExistence type="predicted"/>
<evidence type="ECO:0000313" key="4">
    <source>
        <dbReference type="Proteomes" id="UP000642673"/>
    </source>
</evidence>
<feature type="compositionally biased region" description="Pro residues" evidence="1">
    <location>
        <begin position="252"/>
        <end position="295"/>
    </location>
</feature>
<dbReference type="EMBL" id="BMVP01000003">
    <property type="protein sequence ID" value="GHB53750.1"/>
    <property type="molecule type" value="Genomic_DNA"/>
</dbReference>
<protein>
    <recommendedName>
        <fullName evidence="2">DUF6777 domain-containing protein</fullName>
    </recommendedName>
</protein>
<sequence length="362" mass="36834">MAAVAALVVVLTRPGGSPSGKAGGEVFLQPAAAAGPDPFTESTAADQGTPPATLPLQSPSPQTPGTAAPSTAATGTTVTRSVTGAAPGLYGGTKDVASCDVEKQIKELSAQPAKNAAFASALSVEPASVPRYLRSLTPLRLRVDTRVTNHGYRDGKPTAYQAVLQAGTAVLVDDRGVPRVRCACGNPLTPPVALGGEPKRTGQPWPSYRPSRVVVIAPSVTVVNKFVIYDGHEGRWVERDRHDHEGKHDKTVPPPVVKSPPPPPSQPPTLSPPQSPPESLPETPPASLPESPPASLPESPATTYPLVPASPESPASPPESPPASPAQSPDTPYGPSSEPVAPGSSPGSSPGTSSPPAPGDAR</sequence>
<feature type="compositionally biased region" description="Pro residues" evidence="1">
    <location>
        <begin position="314"/>
        <end position="324"/>
    </location>
</feature>
<gene>
    <name evidence="3" type="ORF">GCM10010347_24870</name>
</gene>
<feature type="region of interest" description="Disordered" evidence="1">
    <location>
        <begin position="238"/>
        <end position="362"/>
    </location>
</feature>
<feature type="region of interest" description="Disordered" evidence="1">
    <location>
        <begin position="13"/>
        <end position="80"/>
    </location>
</feature>
<keyword evidence="4" id="KW-1185">Reference proteome</keyword>
<accession>A0ABQ3EVD0</accession>
<dbReference type="InterPro" id="IPR046704">
    <property type="entry name" value="DUF6777"/>
</dbReference>